<feature type="chain" id="PRO_5009247872" description="DUF1161 domain-containing protein" evidence="1">
    <location>
        <begin position="20"/>
        <end position="74"/>
    </location>
</feature>
<evidence type="ECO:0000313" key="2">
    <source>
        <dbReference type="EMBL" id="SDN66778.1"/>
    </source>
</evidence>
<evidence type="ECO:0000256" key="1">
    <source>
        <dbReference type="SAM" id="SignalP"/>
    </source>
</evidence>
<gene>
    <name evidence="2" type="ORF">SAMN04489798_0868</name>
</gene>
<dbReference type="RefSeq" id="WP_090177309.1">
    <property type="nucleotide sequence ID" value="NZ_LT629705.1"/>
</dbReference>
<feature type="signal peptide" evidence="1">
    <location>
        <begin position="1"/>
        <end position="19"/>
    </location>
</feature>
<dbReference type="OrthoDB" id="9152878at2"/>
<protein>
    <recommendedName>
        <fullName evidence="4">DUF1161 domain-containing protein</fullName>
    </recommendedName>
</protein>
<keyword evidence="1" id="KW-0732">Signal</keyword>
<sequence length="74" mass="7484">MKNLILAVGLLSLAGTAFADGKSCEELKAEIAAKLDAKGVSGYSLEIVDKGAAAGGKVVGKCEKGAKEIVYKKG</sequence>
<evidence type="ECO:0008006" key="4">
    <source>
        <dbReference type="Google" id="ProtNLM"/>
    </source>
</evidence>
<dbReference type="InterPro" id="IPR010595">
    <property type="entry name" value="DUF1161"/>
</dbReference>
<dbReference type="Pfam" id="PF06649">
    <property type="entry name" value="DUF1161"/>
    <property type="match status" value="1"/>
</dbReference>
<dbReference type="Proteomes" id="UP000198827">
    <property type="component" value="Chromosome I"/>
</dbReference>
<organism evidence="2 3">
    <name type="scientific">Pseudomonas arsenicoxydans</name>
    <dbReference type="NCBI Taxonomy" id="702115"/>
    <lineage>
        <taxon>Bacteria</taxon>
        <taxon>Pseudomonadati</taxon>
        <taxon>Pseudomonadota</taxon>
        <taxon>Gammaproteobacteria</taxon>
        <taxon>Pseudomonadales</taxon>
        <taxon>Pseudomonadaceae</taxon>
        <taxon>Pseudomonas</taxon>
    </lineage>
</organism>
<dbReference type="EMBL" id="LT629705">
    <property type="protein sequence ID" value="SDN66778.1"/>
    <property type="molecule type" value="Genomic_DNA"/>
</dbReference>
<proteinExistence type="predicted"/>
<name>A0A1H0D9J3_9PSED</name>
<dbReference type="AlphaFoldDB" id="A0A1H0D9J3"/>
<reference evidence="2 3" key="1">
    <citation type="submission" date="2016-10" db="EMBL/GenBank/DDBJ databases">
        <authorList>
            <person name="de Groot N.N."/>
        </authorList>
    </citation>
    <scope>NUCLEOTIDE SEQUENCE [LARGE SCALE GENOMIC DNA]</scope>
    <source>
        <strain evidence="2 3">CECT 7543</strain>
    </source>
</reference>
<accession>A0A1H0D9J3</accession>
<evidence type="ECO:0000313" key="3">
    <source>
        <dbReference type="Proteomes" id="UP000198827"/>
    </source>
</evidence>